<name>A0AAE0G7Z3_9CHLO</name>
<organism evidence="2 3">
    <name type="scientific">Cymbomonas tetramitiformis</name>
    <dbReference type="NCBI Taxonomy" id="36881"/>
    <lineage>
        <taxon>Eukaryota</taxon>
        <taxon>Viridiplantae</taxon>
        <taxon>Chlorophyta</taxon>
        <taxon>Pyramimonadophyceae</taxon>
        <taxon>Pyramimonadales</taxon>
        <taxon>Pyramimonadaceae</taxon>
        <taxon>Cymbomonas</taxon>
    </lineage>
</organism>
<proteinExistence type="predicted"/>
<accession>A0AAE0G7Z3</accession>
<comment type="caution">
    <text evidence="2">The sequence shown here is derived from an EMBL/GenBank/DDBJ whole genome shotgun (WGS) entry which is preliminary data.</text>
</comment>
<dbReference type="EMBL" id="LGRX02008721">
    <property type="protein sequence ID" value="KAK3272918.1"/>
    <property type="molecule type" value="Genomic_DNA"/>
</dbReference>
<reference evidence="2 3" key="1">
    <citation type="journal article" date="2015" name="Genome Biol. Evol.">
        <title>Comparative Genomics of a Bacterivorous Green Alga Reveals Evolutionary Causalities and Consequences of Phago-Mixotrophic Mode of Nutrition.</title>
        <authorList>
            <person name="Burns J.A."/>
            <person name="Paasch A."/>
            <person name="Narechania A."/>
            <person name="Kim E."/>
        </authorList>
    </citation>
    <scope>NUCLEOTIDE SEQUENCE [LARGE SCALE GENOMIC DNA]</scope>
    <source>
        <strain evidence="2 3">PLY_AMNH</strain>
    </source>
</reference>
<gene>
    <name evidence="2" type="ORF">CYMTET_18816</name>
</gene>
<evidence type="ECO:0000313" key="2">
    <source>
        <dbReference type="EMBL" id="KAK3272918.1"/>
    </source>
</evidence>
<evidence type="ECO:0000256" key="1">
    <source>
        <dbReference type="SAM" id="MobiDB-lite"/>
    </source>
</evidence>
<feature type="region of interest" description="Disordered" evidence="1">
    <location>
        <begin position="328"/>
        <end position="365"/>
    </location>
</feature>
<dbReference type="AlphaFoldDB" id="A0AAE0G7Z3"/>
<sequence>MPLTAAKKKEATDRRSSLWDVEVVKRTAKSSLGGKDATFCGTEPRRLELRDSLFESLSYSFVQASEDTATLFDLVDTTGEVNEVYIDILHDPEPLILDYYTALAKLPAALGTALPEQKAKRQLLAALDREFYKEVRTPLVKDIEIDKVDLEDIFTHILQVYADSDAARDVRVRQKAAAVRDAVKIQHEIPPRETIMYTGLGWWRDDRNRQQLGGKFHGMNKKFRFGFAAEPLPRGGTWGQAAEFQEAYDGEDDQGFAHLCVEHDMPAERHDAEPFTFVHHGDVGLRAHYTGLAASADARLLTQRVSAAKQALRQLKEATAGHFFGTVSTPPEPQPLSTHHATASPTGAPMVPEPPPPPPTSGFSRDLGNMYKSSFLFFSSFDLAFRDEMRFGLKGLVKQGKVYYHSTKRRTRSSR</sequence>
<keyword evidence="3" id="KW-1185">Reference proteome</keyword>
<feature type="compositionally biased region" description="Polar residues" evidence="1">
    <location>
        <begin position="335"/>
        <end position="344"/>
    </location>
</feature>
<dbReference type="Proteomes" id="UP001190700">
    <property type="component" value="Unassembled WGS sequence"/>
</dbReference>
<protein>
    <submittedName>
        <fullName evidence="2">Uncharacterized protein</fullName>
    </submittedName>
</protein>
<evidence type="ECO:0000313" key="3">
    <source>
        <dbReference type="Proteomes" id="UP001190700"/>
    </source>
</evidence>
<feature type="compositionally biased region" description="Pro residues" evidence="1">
    <location>
        <begin position="351"/>
        <end position="360"/>
    </location>
</feature>